<feature type="chain" id="PRO_5047146556" evidence="1">
    <location>
        <begin position="23"/>
        <end position="100"/>
    </location>
</feature>
<evidence type="ECO:0000313" key="2">
    <source>
        <dbReference type="EMBL" id="MFC5344742.1"/>
    </source>
</evidence>
<name>A0ABW0FSS2_9CAUL</name>
<evidence type="ECO:0000256" key="1">
    <source>
        <dbReference type="SAM" id="SignalP"/>
    </source>
</evidence>
<feature type="signal peptide" evidence="1">
    <location>
        <begin position="1"/>
        <end position="22"/>
    </location>
</feature>
<reference evidence="3" key="1">
    <citation type="journal article" date="2019" name="Int. J. Syst. Evol. Microbiol.">
        <title>The Global Catalogue of Microorganisms (GCM) 10K type strain sequencing project: providing services to taxonomists for standard genome sequencing and annotation.</title>
        <authorList>
            <consortium name="The Broad Institute Genomics Platform"/>
            <consortium name="The Broad Institute Genome Sequencing Center for Infectious Disease"/>
            <person name="Wu L."/>
            <person name="Ma J."/>
        </authorList>
    </citation>
    <scope>NUCLEOTIDE SEQUENCE [LARGE SCALE GENOMIC DNA]</scope>
    <source>
        <strain evidence="3">JCM 12125</strain>
    </source>
</reference>
<dbReference type="EMBL" id="JBHSLF010000024">
    <property type="protein sequence ID" value="MFC5344742.1"/>
    <property type="molecule type" value="Genomic_DNA"/>
</dbReference>
<proteinExistence type="predicted"/>
<gene>
    <name evidence="2" type="ORF">ACFPIE_12530</name>
</gene>
<protein>
    <submittedName>
        <fullName evidence="2">Uncharacterized protein</fullName>
    </submittedName>
</protein>
<dbReference type="RefSeq" id="WP_374037702.1">
    <property type="nucleotide sequence ID" value="NZ_CP169082.1"/>
</dbReference>
<evidence type="ECO:0000313" key="3">
    <source>
        <dbReference type="Proteomes" id="UP001596152"/>
    </source>
</evidence>
<keyword evidence="1" id="KW-0732">Signal</keyword>
<comment type="caution">
    <text evidence="2">The sequence shown here is derived from an EMBL/GenBank/DDBJ whole genome shotgun (WGS) entry which is preliminary data.</text>
</comment>
<sequence length="100" mass="10268">MRKLVVGAVAAAVLSAAAPSLAQTGMPSVIPPAREWVDIPALAPAVTDPDDRARMNAEIVRAIEAADGDQAAARQAIAAIVARYQDAALPQGARMRGSPK</sequence>
<dbReference type="Proteomes" id="UP001596152">
    <property type="component" value="Unassembled WGS sequence"/>
</dbReference>
<organism evidence="2 3">
    <name type="scientific">Brevundimonas staleyi</name>
    <dbReference type="NCBI Taxonomy" id="74326"/>
    <lineage>
        <taxon>Bacteria</taxon>
        <taxon>Pseudomonadati</taxon>
        <taxon>Pseudomonadota</taxon>
        <taxon>Alphaproteobacteria</taxon>
        <taxon>Caulobacterales</taxon>
        <taxon>Caulobacteraceae</taxon>
        <taxon>Brevundimonas</taxon>
    </lineage>
</organism>
<accession>A0ABW0FSS2</accession>
<keyword evidence="3" id="KW-1185">Reference proteome</keyword>